<accession>B8HZF5</accession>
<dbReference type="InterPro" id="IPR027051">
    <property type="entry name" value="XdhC_Rossmann_dom"/>
</dbReference>
<dbReference type="eggNOG" id="COG1975">
    <property type="taxonomic scope" value="Bacteria"/>
</dbReference>
<dbReference type="Pfam" id="PF13478">
    <property type="entry name" value="XdhC_C"/>
    <property type="match status" value="1"/>
</dbReference>
<keyword evidence="3" id="KW-0560">Oxidoreductase</keyword>
<dbReference type="KEGG" id="cyn:Cyan7425_0103"/>
<dbReference type="AlphaFoldDB" id="B8HZF5"/>
<name>B8HZF5_CYAP4</name>
<dbReference type="InterPro" id="IPR003777">
    <property type="entry name" value="XdhC_CoxI"/>
</dbReference>
<keyword evidence="3" id="KW-0614">Plasmid</keyword>
<dbReference type="Gene3D" id="3.40.50.720">
    <property type="entry name" value="NAD(P)-binding Rossmann-like Domain"/>
    <property type="match status" value="1"/>
</dbReference>
<dbReference type="PANTHER" id="PTHR30388:SF6">
    <property type="entry name" value="XANTHINE DEHYDROGENASE SUBUNIT A-RELATED"/>
    <property type="match status" value="1"/>
</dbReference>
<dbReference type="EC" id="1.4.1.1" evidence="3"/>
<reference evidence="3" key="1">
    <citation type="submission" date="2009-01" db="EMBL/GenBank/DDBJ databases">
        <title>Complete sequence of plasmid2 Cyanothece sp. PCC 7425.</title>
        <authorList>
            <consortium name="US DOE Joint Genome Institute"/>
            <person name="Lucas S."/>
            <person name="Copeland A."/>
            <person name="Lapidus A."/>
            <person name="Glavina del Rio T."/>
            <person name="Dalin E."/>
            <person name="Tice H."/>
            <person name="Bruce D."/>
            <person name="Goodwin L."/>
            <person name="Pitluck S."/>
            <person name="Sims D."/>
            <person name="Meineke L."/>
            <person name="Brettin T."/>
            <person name="Detter J.C."/>
            <person name="Han C."/>
            <person name="Larimer F."/>
            <person name="Land M."/>
            <person name="Hauser L."/>
            <person name="Kyrpides N."/>
            <person name="Ovchinnikova G."/>
            <person name="Liberton M."/>
            <person name="Stoeckel J."/>
            <person name="Banerjee A."/>
            <person name="Singh A."/>
            <person name="Page L."/>
            <person name="Sato H."/>
            <person name="Zhao L."/>
            <person name="Sherman L."/>
            <person name="Pakrasi H."/>
            <person name="Richardson P."/>
        </authorList>
    </citation>
    <scope>NUCLEOTIDE SEQUENCE</scope>
    <source>
        <strain evidence="3">PCC 7425</strain>
        <plasmid evidence="3">pP742502</plasmid>
    </source>
</reference>
<geneLocation type="plasmid" evidence="3">
    <name>pP742502</name>
</geneLocation>
<dbReference type="InterPro" id="IPR052698">
    <property type="entry name" value="MoCofactor_Util/Proc"/>
</dbReference>
<gene>
    <name evidence="3" type="ordered locus">Cyan7425_0103</name>
</gene>
<dbReference type="Pfam" id="PF02625">
    <property type="entry name" value="XdhC_CoxI"/>
    <property type="match status" value="1"/>
</dbReference>
<dbReference type="PANTHER" id="PTHR30388">
    <property type="entry name" value="ALDEHYDE OXIDOREDUCTASE MOLYBDENUM COFACTOR ASSEMBLY PROTEIN"/>
    <property type="match status" value="1"/>
</dbReference>
<evidence type="ECO:0000259" key="2">
    <source>
        <dbReference type="Pfam" id="PF13478"/>
    </source>
</evidence>
<evidence type="ECO:0000313" key="3">
    <source>
        <dbReference type="EMBL" id="ACL47803.1"/>
    </source>
</evidence>
<dbReference type="EMBL" id="CP001346">
    <property type="protein sequence ID" value="ACL47803.1"/>
    <property type="molecule type" value="Genomic_DNA"/>
</dbReference>
<evidence type="ECO:0000259" key="1">
    <source>
        <dbReference type="Pfam" id="PF02625"/>
    </source>
</evidence>
<dbReference type="HOGENOM" id="CLU_041115_1_1_3"/>
<protein>
    <submittedName>
        <fullName evidence="3">Alanine dehydrogenase</fullName>
        <ecNumber evidence="3">1.4.1.1</ecNumber>
    </submittedName>
</protein>
<sequence length="385" mass="42750">MSELKQILQAFEQSQQVGKRTVLVTVVRTSGSVYRRPGVRMLLTEDGQMIGAISSGCLEADILERSRPLLANHGDPILLRYDTTSNDDIVFGFGMGCNGVVEVLIESLSQDAAVRQLTFMQDCLHTQQMGAIATVFAVKNLPDVNVGDRLMVKSGRMINQIANIDVAERIAADTNKTLLEQQNFVQSYTLSSGKVDVLIEIIRPSVPLLVFGAGYDAIPVVQFARTLGWHVTVIDHRPKYLTRERFPQADQLLYCSPDSSNTYHRLLTPETVAVVMTHRYLTDLVFLKTLIPARPRYLGVLGPKRRMQQLWQDLAQEGISLTPEQNQQLYTPTGLDIGAETPEEIALAIVAEIQAVIRHRPGCFLRDRIGSIHSSPQLACLELAS</sequence>
<dbReference type="OrthoDB" id="9773039at2"/>
<proteinExistence type="predicted"/>
<dbReference type="GO" id="GO:0000286">
    <property type="term" value="F:alanine dehydrogenase activity"/>
    <property type="evidence" value="ECO:0007669"/>
    <property type="project" value="UniProtKB-EC"/>
</dbReference>
<feature type="domain" description="XdhC- CoxI" evidence="1">
    <location>
        <begin position="17"/>
        <end position="82"/>
    </location>
</feature>
<feature type="domain" description="XdhC Rossmann" evidence="2">
    <location>
        <begin position="208"/>
        <end position="353"/>
    </location>
</feature>
<organism evidence="3">
    <name type="scientific">Cyanothece sp. (strain PCC 7425 / ATCC 29141)</name>
    <dbReference type="NCBI Taxonomy" id="395961"/>
    <lineage>
        <taxon>Bacteria</taxon>
        <taxon>Bacillati</taxon>
        <taxon>Cyanobacteriota</taxon>
        <taxon>Cyanophyceae</taxon>
        <taxon>Gomontiellales</taxon>
        <taxon>Cyanothecaceae</taxon>
        <taxon>Cyanothece</taxon>
    </lineage>
</organism>